<keyword evidence="4 9" id="KW-0456">Lyase</keyword>
<feature type="domain" description="Tetrapyrrole biosynthesis uroporphyrinogen III synthase" evidence="10">
    <location>
        <begin position="21"/>
        <end position="221"/>
    </location>
</feature>
<organism evidence="11 12">
    <name type="scientific">Georhizobium profundi</name>
    <dbReference type="NCBI Taxonomy" id="2341112"/>
    <lineage>
        <taxon>Bacteria</taxon>
        <taxon>Pseudomonadati</taxon>
        <taxon>Pseudomonadota</taxon>
        <taxon>Alphaproteobacteria</taxon>
        <taxon>Hyphomicrobiales</taxon>
        <taxon>Rhizobiaceae</taxon>
        <taxon>Georhizobium</taxon>
    </lineage>
</organism>
<evidence type="ECO:0000256" key="1">
    <source>
        <dbReference type="ARBA" id="ARBA00004772"/>
    </source>
</evidence>
<dbReference type="GO" id="GO:0006780">
    <property type="term" value="P:uroporphyrinogen III biosynthetic process"/>
    <property type="evidence" value="ECO:0007669"/>
    <property type="project" value="UniProtKB-UniRule"/>
</dbReference>
<dbReference type="GO" id="GO:0004852">
    <property type="term" value="F:uroporphyrinogen-III synthase activity"/>
    <property type="evidence" value="ECO:0007669"/>
    <property type="project" value="UniProtKB-UniRule"/>
</dbReference>
<accession>A0A3S9B094</accession>
<evidence type="ECO:0000256" key="5">
    <source>
        <dbReference type="ARBA" id="ARBA00023244"/>
    </source>
</evidence>
<reference evidence="11 12" key="1">
    <citation type="submission" date="2018-09" db="EMBL/GenBank/DDBJ databases">
        <title>Marinorhizobium profundi gen. nov., sp. nov., isolated from a deep-sea sediment sample from the New Britain Trench and proposal of Marinorhizobiaceae fam. nov. in the order Rhizobiales of the class Alphaproteobacteria.</title>
        <authorList>
            <person name="Cao J."/>
        </authorList>
    </citation>
    <scope>NUCLEOTIDE SEQUENCE [LARGE SCALE GENOMIC DNA]</scope>
    <source>
        <strain evidence="11 12">WS11</strain>
    </source>
</reference>
<evidence type="ECO:0000259" key="10">
    <source>
        <dbReference type="Pfam" id="PF02602"/>
    </source>
</evidence>
<evidence type="ECO:0000313" key="11">
    <source>
        <dbReference type="EMBL" id="AZN70374.1"/>
    </source>
</evidence>
<evidence type="ECO:0000256" key="4">
    <source>
        <dbReference type="ARBA" id="ARBA00023239"/>
    </source>
</evidence>
<dbReference type="Proteomes" id="UP000268192">
    <property type="component" value="Chromosome"/>
</dbReference>
<comment type="similarity">
    <text evidence="2 9">Belongs to the uroporphyrinogen-III synthase family.</text>
</comment>
<dbReference type="SUPFAM" id="SSF69618">
    <property type="entry name" value="HemD-like"/>
    <property type="match status" value="1"/>
</dbReference>
<dbReference type="InterPro" id="IPR036108">
    <property type="entry name" value="4pyrrol_syn_uPrphyn_synt_sf"/>
</dbReference>
<keyword evidence="5 9" id="KW-0627">Porphyrin biosynthesis</keyword>
<evidence type="ECO:0000256" key="6">
    <source>
        <dbReference type="ARBA" id="ARBA00037589"/>
    </source>
</evidence>
<evidence type="ECO:0000313" key="12">
    <source>
        <dbReference type="Proteomes" id="UP000268192"/>
    </source>
</evidence>
<comment type="catalytic activity">
    <reaction evidence="8 9">
        <text>hydroxymethylbilane = uroporphyrinogen III + H2O</text>
        <dbReference type="Rhea" id="RHEA:18965"/>
        <dbReference type="ChEBI" id="CHEBI:15377"/>
        <dbReference type="ChEBI" id="CHEBI:57308"/>
        <dbReference type="ChEBI" id="CHEBI:57845"/>
        <dbReference type="EC" id="4.2.1.75"/>
    </reaction>
</comment>
<protein>
    <recommendedName>
        <fullName evidence="7 9">Uroporphyrinogen-III synthase</fullName>
        <ecNumber evidence="3 9">4.2.1.75</ecNumber>
    </recommendedName>
</protein>
<dbReference type="OrthoDB" id="7163809at2"/>
<dbReference type="AlphaFoldDB" id="A0A3S9B094"/>
<dbReference type="InterPro" id="IPR039793">
    <property type="entry name" value="UROS/Hem4"/>
</dbReference>
<name>A0A3S9B094_9HYPH</name>
<dbReference type="GO" id="GO:0006782">
    <property type="term" value="P:protoporphyrinogen IX biosynthetic process"/>
    <property type="evidence" value="ECO:0007669"/>
    <property type="project" value="UniProtKB-UniRule"/>
</dbReference>
<comment type="pathway">
    <text evidence="1 9">Porphyrin-containing compound metabolism; protoporphyrin-IX biosynthesis; coproporphyrinogen-III from 5-aminolevulinate: step 3/4.</text>
</comment>
<evidence type="ECO:0000256" key="3">
    <source>
        <dbReference type="ARBA" id="ARBA00013109"/>
    </source>
</evidence>
<dbReference type="CDD" id="cd06578">
    <property type="entry name" value="HemD"/>
    <property type="match status" value="1"/>
</dbReference>
<dbReference type="PANTHER" id="PTHR38042">
    <property type="entry name" value="UROPORPHYRINOGEN-III SYNTHASE, CHLOROPLASTIC"/>
    <property type="match status" value="1"/>
</dbReference>
<evidence type="ECO:0000256" key="2">
    <source>
        <dbReference type="ARBA" id="ARBA00008133"/>
    </source>
</evidence>
<dbReference type="RefSeq" id="WP_126007504.1">
    <property type="nucleotide sequence ID" value="NZ_CP032509.1"/>
</dbReference>
<evidence type="ECO:0000256" key="9">
    <source>
        <dbReference type="RuleBase" id="RU366031"/>
    </source>
</evidence>
<dbReference type="Pfam" id="PF02602">
    <property type="entry name" value="HEM4"/>
    <property type="match status" value="1"/>
</dbReference>
<proteinExistence type="inferred from homology"/>
<dbReference type="KEGG" id="abaw:D5400_02955"/>
<dbReference type="EMBL" id="CP032509">
    <property type="protein sequence ID" value="AZN70374.1"/>
    <property type="molecule type" value="Genomic_DNA"/>
</dbReference>
<dbReference type="Gene3D" id="3.40.50.10090">
    <property type="match status" value="2"/>
</dbReference>
<sequence>MRVIVTRPEPGLSRTMTRLDEGYDAVALPLTRAVTLVDGVKAAQGILPDFYVATSAAALDAASEALDRSLRIWTVGPATAKRARKAGFLDVRQGPGEGQGLARSIIEAEAADLKLLYLAGRERTAGFEDILKAAGRVIDVVEVYDVEPIDHGTDAISAAFAANPAVMLYSAGAARALAKQVHHETPIIAVCMSENVAAALPEYWRRTCVVAATPNEDGMVAALGLVRNQRR</sequence>
<evidence type="ECO:0000256" key="7">
    <source>
        <dbReference type="ARBA" id="ARBA00040167"/>
    </source>
</evidence>
<gene>
    <name evidence="11" type="ORF">D5400_02955</name>
</gene>
<keyword evidence="12" id="KW-1185">Reference proteome</keyword>
<dbReference type="InterPro" id="IPR003754">
    <property type="entry name" value="4pyrrol_synth_uPrphyn_synth"/>
</dbReference>
<dbReference type="EC" id="4.2.1.75" evidence="3 9"/>
<evidence type="ECO:0000256" key="8">
    <source>
        <dbReference type="ARBA" id="ARBA00048617"/>
    </source>
</evidence>
<dbReference type="PANTHER" id="PTHR38042:SF1">
    <property type="entry name" value="UROPORPHYRINOGEN-III SYNTHASE, CHLOROPLASTIC"/>
    <property type="match status" value="1"/>
</dbReference>
<dbReference type="UniPathway" id="UPA00251">
    <property type="reaction ID" value="UER00320"/>
</dbReference>
<comment type="function">
    <text evidence="6 9">Catalyzes cyclization of the linear tetrapyrrole, hydroxymethylbilane, to the macrocyclic uroporphyrinogen III.</text>
</comment>